<gene>
    <name evidence="1" type="ORF">TWF730_002561</name>
</gene>
<sequence>MLEADFISHGEGRVTATGAPAHIVVVSCPWSQHSFFQDSTLGALPPDDNDFPEIITNNMRKLGHTGAPLDPNFVPAYPSIRVTKDPY</sequence>
<protein>
    <submittedName>
        <fullName evidence="1">Uncharacterized protein</fullName>
    </submittedName>
</protein>
<organism evidence="1 2">
    <name type="scientific">Orbilia blumenaviensis</name>
    <dbReference type="NCBI Taxonomy" id="1796055"/>
    <lineage>
        <taxon>Eukaryota</taxon>
        <taxon>Fungi</taxon>
        <taxon>Dikarya</taxon>
        <taxon>Ascomycota</taxon>
        <taxon>Pezizomycotina</taxon>
        <taxon>Orbiliomycetes</taxon>
        <taxon>Orbiliales</taxon>
        <taxon>Orbiliaceae</taxon>
        <taxon>Orbilia</taxon>
    </lineage>
</organism>
<comment type="caution">
    <text evidence="1">The sequence shown here is derived from an EMBL/GenBank/DDBJ whole genome shotgun (WGS) entry which is preliminary data.</text>
</comment>
<evidence type="ECO:0000313" key="2">
    <source>
        <dbReference type="Proteomes" id="UP001373714"/>
    </source>
</evidence>
<dbReference type="EMBL" id="JAVHNS010000012">
    <property type="protein sequence ID" value="KAK6338498.1"/>
    <property type="molecule type" value="Genomic_DNA"/>
</dbReference>
<proteinExistence type="predicted"/>
<reference evidence="1 2" key="1">
    <citation type="submission" date="2019-10" db="EMBL/GenBank/DDBJ databases">
        <authorList>
            <person name="Palmer J.M."/>
        </authorList>
    </citation>
    <scope>NUCLEOTIDE SEQUENCE [LARGE SCALE GENOMIC DNA]</scope>
    <source>
        <strain evidence="1 2">TWF730</strain>
    </source>
</reference>
<evidence type="ECO:0000313" key="1">
    <source>
        <dbReference type="EMBL" id="KAK6338498.1"/>
    </source>
</evidence>
<accession>A0AAV9UAH5</accession>
<dbReference type="AlphaFoldDB" id="A0AAV9UAH5"/>
<name>A0AAV9UAH5_9PEZI</name>
<keyword evidence="2" id="KW-1185">Reference proteome</keyword>
<dbReference type="Proteomes" id="UP001373714">
    <property type="component" value="Unassembled WGS sequence"/>
</dbReference>